<dbReference type="SUPFAM" id="SSF52540">
    <property type="entry name" value="P-loop containing nucleoside triphosphate hydrolases"/>
    <property type="match status" value="1"/>
</dbReference>
<keyword evidence="1" id="KW-0548">Nucleotidyltransferase</keyword>
<comment type="caution">
    <text evidence="1">The sequence shown here is derived from an EMBL/GenBank/DDBJ whole genome shotgun (WGS) entry which is preliminary data.</text>
</comment>
<sequence>MEQLITEIQPRLTQHFAKLVENKKIAHAYLLAGPRGAGKNKLAHWIAQAIFCKQKQNGYPCLQCNDCQRIAQNNQPDVVTIVPEGNSIKVDQIRYLKSEFVKSGVESNRKLFIIQNAEKMTVSAANSLLKFLEEPSGDVTAFLLTENANQLLPTIVSRCQLVELTSLTTKQLREKLQANGVTVQKAHLLAHLTNSPKEALELDADVEFDQLLKNVWEWFNQILRNDWRAFVGVQTKLLPYVNDKEAEQRLLQAIILLTRDLLLLKYGKKDDVAFIMYSKELSEQNMKISESGAIRAVEAVLATKHQLTVNVSFQSVLEALTLNLFSCYQGR</sequence>
<name>A0ABV4DPR3_9LACO</name>
<dbReference type="InterPro" id="IPR027417">
    <property type="entry name" value="P-loop_NTPase"/>
</dbReference>
<keyword evidence="1" id="KW-0808">Transferase</keyword>
<dbReference type="PANTHER" id="PTHR11669:SF8">
    <property type="entry name" value="DNA POLYMERASE III SUBUNIT DELTA"/>
    <property type="match status" value="1"/>
</dbReference>
<dbReference type="Pfam" id="PF13177">
    <property type="entry name" value="DNA_pol3_delta2"/>
    <property type="match status" value="1"/>
</dbReference>
<dbReference type="InterPro" id="IPR050238">
    <property type="entry name" value="DNA_Rep/Repair_Clamp_Loader"/>
</dbReference>
<dbReference type="PANTHER" id="PTHR11669">
    <property type="entry name" value="REPLICATION FACTOR C / DNA POLYMERASE III GAMMA-TAU SUBUNIT"/>
    <property type="match status" value="1"/>
</dbReference>
<evidence type="ECO:0000313" key="2">
    <source>
        <dbReference type="Proteomes" id="UP001565236"/>
    </source>
</evidence>
<organism evidence="1 2">
    <name type="scientific">Ligilactobacillus faecis</name>
    <dbReference type="NCBI Taxonomy" id="762833"/>
    <lineage>
        <taxon>Bacteria</taxon>
        <taxon>Bacillati</taxon>
        <taxon>Bacillota</taxon>
        <taxon>Bacilli</taxon>
        <taxon>Lactobacillales</taxon>
        <taxon>Lactobacillaceae</taxon>
        <taxon>Ligilactobacillus</taxon>
    </lineage>
</organism>
<dbReference type="Gene3D" id="3.40.50.300">
    <property type="entry name" value="P-loop containing nucleotide triphosphate hydrolases"/>
    <property type="match status" value="1"/>
</dbReference>
<dbReference type="EC" id="2.7.7.7" evidence="1"/>
<evidence type="ECO:0000313" key="1">
    <source>
        <dbReference type="EMBL" id="MEY8661757.1"/>
    </source>
</evidence>
<reference evidence="1 2" key="1">
    <citation type="submission" date="2024-03" db="EMBL/GenBank/DDBJ databases">
        <title>Mouse gut bacterial collection (mGBC) of GemPharmatech.</title>
        <authorList>
            <person name="He Y."/>
            <person name="Dong L."/>
            <person name="Wu D."/>
            <person name="Gao X."/>
            <person name="Lin Z."/>
        </authorList>
    </citation>
    <scope>NUCLEOTIDE SEQUENCE [LARGE SCALE GENOMIC DNA]</scope>
    <source>
        <strain evidence="1 2">15-30</strain>
    </source>
</reference>
<dbReference type="NCBIfam" id="NF005972">
    <property type="entry name" value="PRK08058.1"/>
    <property type="match status" value="1"/>
</dbReference>
<dbReference type="GO" id="GO:0003887">
    <property type="term" value="F:DNA-directed DNA polymerase activity"/>
    <property type="evidence" value="ECO:0007669"/>
    <property type="project" value="UniProtKB-EC"/>
</dbReference>
<proteinExistence type="predicted"/>
<dbReference type="InterPro" id="IPR004622">
    <property type="entry name" value="DNA_pol_HolB"/>
</dbReference>
<dbReference type="EMBL" id="JBCLUF010000006">
    <property type="protein sequence ID" value="MEY8661757.1"/>
    <property type="molecule type" value="Genomic_DNA"/>
</dbReference>
<keyword evidence="2" id="KW-1185">Reference proteome</keyword>
<gene>
    <name evidence="1" type="primary">holB</name>
    <name evidence="1" type="ORF">AALT52_02445</name>
</gene>
<dbReference type="Proteomes" id="UP001565236">
    <property type="component" value="Unassembled WGS sequence"/>
</dbReference>
<dbReference type="RefSeq" id="WP_369940873.1">
    <property type="nucleotide sequence ID" value="NZ_JBCLUF010000006.1"/>
</dbReference>
<protein>
    <submittedName>
        <fullName evidence="1">DNA polymerase III subunit delta</fullName>
        <ecNumber evidence="1">2.7.7.7</ecNumber>
    </submittedName>
</protein>
<accession>A0ABV4DPR3</accession>
<dbReference type="NCBIfam" id="TIGR00678">
    <property type="entry name" value="holB"/>
    <property type="match status" value="1"/>
</dbReference>